<evidence type="ECO:0000256" key="3">
    <source>
        <dbReference type="ARBA" id="ARBA00023163"/>
    </source>
</evidence>
<sequence>MPKTEIFNRQIVIDQATEVFHRKGYHATSMQDLVDATGLNRSSIYNSFENKQSLFLLCLKNYSGRYTRANVQSTLSNASTIKVIESIFNLYIQEICNDKDGKGCLIVNCKSEMANKDKAINNFLIAHQNDTLAFLEDVVILGQAKDDINTSRSAKDYALYLFSSLQGLRMTGILISDRAKLQTIVQNILSTLM</sequence>
<evidence type="ECO:0000256" key="2">
    <source>
        <dbReference type="ARBA" id="ARBA00023125"/>
    </source>
</evidence>
<organism evidence="6 7">
    <name type="scientific">Winogradskyella maritima</name>
    <dbReference type="NCBI Taxonomy" id="1517766"/>
    <lineage>
        <taxon>Bacteria</taxon>
        <taxon>Pseudomonadati</taxon>
        <taxon>Bacteroidota</taxon>
        <taxon>Flavobacteriia</taxon>
        <taxon>Flavobacteriales</taxon>
        <taxon>Flavobacteriaceae</taxon>
        <taxon>Winogradskyella</taxon>
    </lineage>
</organism>
<keyword evidence="3" id="KW-0804">Transcription</keyword>
<dbReference type="Proteomes" id="UP001595812">
    <property type="component" value="Unassembled WGS sequence"/>
</dbReference>
<reference evidence="7" key="1">
    <citation type="journal article" date="2019" name="Int. J. Syst. Evol. Microbiol.">
        <title>The Global Catalogue of Microorganisms (GCM) 10K type strain sequencing project: providing services to taxonomists for standard genome sequencing and annotation.</title>
        <authorList>
            <consortium name="The Broad Institute Genomics Platform"/>
            <consortium name="The Broad Institute Genome Sequencing Center for Infectious Disease"/>
            <person name="Wu L."/>
            <person name="Ma J."/>
        </authorList>
    </citation>
    <scope>NUCLEOTIDE SEQUENCE [LARGE SCALE GENOMIC DNA]</scope>
    <source>
        <strain evidence="7">CECT 8979</strain>
    </source>
</reference>
<feature type="DNA-binding region" description="H-T-H motif" evidence="4">
    <location>
        <begin position="29"/>
        <end position="48"/>
    </location>
</feature>
<dbReference type="Pfam" id="PF16925">
    <property type="entry name" value="TetR_C_13"/>
    <property type="match status" value="1"/>
</dbReference>
<protein>
    <submittedName>
        <fullName evidence="6">TetR/AcrR family transcriptional regulator</fullName>
    </submittedName>
</protein>
<dbReference type="InterPro" id="IPR036271">
    <property type="entry name" value="Tet_transcr_reg_TetR-rel_C_sf"/>
</dbReference>
<dbReference type="SUPFAM" id="SSF46689">
    <property type="entry name" value="Homeodomain-like"/>
    <property type="match status" value="1"/>
</dbReference>
<dbReference type="SUPFAM" id="SSF48498">
    <property type="entry name" value="Tetracyclin repressor-like, C-terminal domain"/>
    <property type="match status" value="1"/>
</dbReference>
<dbReference type="RefSeq" id="WP_386101689.1">
    <property type="nucleotide sequence ID" value="NZ_JBHSAT010000022.1"/>
</dbReference>
<keyword evidence="2 4" id="KW-0238">DNA-binding</keyword>
<keyword evidence="1" id="KW-0805">Transcription regulation</keyword>
<dbReference type="EMBL" id="JBHSAT010000022">
    <property type="protein sequence ID" value="MFC3878066.1"/>
    <property type="molecule type" value="Genomic_DNA"/>
</dbReference>
<evidence type="ECO:0000256" key="1">
    <source>
        <dbReference type="ARBA" id="ARBA00023015"/>
    </source>
</evidence>
<dbReference type="Gene3D" id="1.10.10.60">
    <property type="entry name" value="Homeodomain-like"/>
    <property type="match status" value="1"/>
</dbReference>
<dbReference type="Pfam" id="PF00440">
    <property type="entry name" value="TetR_N"/>
    <property type="match status" value="1"/>
</dbReference>
<dbReference type="InterPro" id="IPR001647">
    <property type="entry name" value="HTH_TetR"/>
</dbReference>
<dbReference type="InterPro" id="IPR009057">
    <property type="entry name" value="Homeodomain-like_sf"/>
</dbReference>
<evidence type="ECO:0000259" key="5">
    <source>
        <dbReference type="PROSITE" id="PS50977"/>
    </source>
</evidence>
<comment type="caution">
    <text evidence="6">The sequence shown here is derived from an EMBL/GenBank/DDBJ whole genome shotgun (WGS) entry which is preliminary data.</text>
</comment>
<gene>
    <name evidence="6" type="ORF">ACFOSX_12580</name>
</gene>
<proteinExistence type="predicted"/>
<evidence type="ECO:0000313" key="6">
    <source>
        <dbReference type="EMBL" id="MFC3878066.1"/>
    </source>
</evidence>
<dbReference type="PRINTS" id="PR00455">
    <property type="entry name" value="HTHTETR"/>
</dbReference>
<dbReference type="PANTHER" id="PTHR47506">
    <property type="entry name" value="TRANSCRIPTIONAL REGULATORY PROTEIN"/>
    <property type="match status" value="1"/>
</dbReference>
<dbReference type="InterPro" id="IPR011075">
    <property type="entry name" value="TetR_C"/>
</dbReference>
<dbReference type="Gene3D" id="1.10.357.10">
    <property type="entry name" value="Tetracycline Repressor, domain 2"/>
    <property type="match status" value="1"/>
</dbReference>
<dbReference type="PANTHER" id="PTHR47506:SF10">
    <property type="entry name" value="TRANSCRIPTIONAL REGULATORY PROTEIN"/>
    <property type="match status" value="1"/>
</dbReference>
<accession>A0ABV8AJ24</accession>
<keyword evidence="7" id="KW-1185">Reference proteome</keyword>
<dbReference type="PROSITE" id="PS50977">
    <property type="entry name" value="HTH_TETR_2"/>
    <property type="match status" value="1"/>
</dbReference>
<evidence type="ECO:0000256" key="4">
    <source>
        <dbReference type="PROSITE-ProRule" id="PRU00335"/>
    </source>
</evidence>
<evidence type="ECO:0000313" key="7">
    <source>
        <dbReference type="Proteomes" id="UP001595812"/>
    </source>
</evidence>
<name>A0ABV8AJ24_9FLAO</name>
<feature type="domain" description="HTH tetR-type" evidence="5">
    <location>
        <begin position="6"/>
        <end position="66"/>
    </location>
</feature>